<evidence type="ECO:0008006" key="3">
    <source>
        <dbReference type="Google" id="ProtNLM"/>
    </source>
</evidence>
<dbReference type="RefSeq" id="WP_146132000.1">
    <property type="nucleotide sequence ID" value="NZ_PVTM01000015.1"/>
</dbReference>
<comment type="caution">
    <text evidence="1">The sequence shown here is derived from an EMBL/GenBank/DDBJ whole genome shotgun (WGS) entry which is preliminary data.</text>
</comment>
<keyword evidence="2" id="KW-1185">Reference proteome</keyword>
<reference evidence="1 2" key="1">
    <citation type="submission" date="2018-03" db="EMBL/GenBank/DDBJ databases">
        <title>Comparative analysis of microorganisms from saline springs in Andes Mountain Range, Colombia.</title>
        <authorList>
            <person name="Rubin E."/>
        </authorList>
    </citation>
    <scope>NUCLEOTIDE SEQUENCE [LARGE SCALE GENOMIC DNA]</scope>
    <source>
        <strain evidence="1 2">USBA 854</strain>
    </source>
</reference>
<proteinExistence type="predicted"/>
<dbReference type="EMBL" id="PVTM01000015">
    <property type="protein sequence ID" value="PRY68725.1"/>
    <property type="molecule type" value="Genomic_DNA"/>
</dbReference>
<evidence type="ECO:0000313" key="1">
    <source>
        <dbReference type="EMBL" id="PRY68725.1"/>
    </source>
</evidence>
<sequence length="215" mass="24714">MDEELKDKAKEILKFGIAKIVKNYTKTALLINACYVSADRYATLTSTDRLSTTQNIPMPLRLDTEIDYQYTNEELVNEYKTNVLDVILKNYVVMSISLVDAILEDIYELFLSSFEAGISDTELSKRVRSAWANDNILNYFVSEDKANLKKPDDMNTPFKESFMRYKELRLIRHALVHSDGVINQKNLDALAEYKELTPNERKSFALIPESVRPAP</sequence>
<organism evidence="1 2">
    <name type="scientific">Halomonas ventosae</name>
    <dbReference type="NCBI Taxonomy" id="229007"/>
    <lineage>
        <taxon>Bacteria</taxon>
        <taxon>Pseudomonadati</taxon>
        <taxon>Pseudomonadota</taxon>
        <taxon>Gammaproteobacteria</taxon>
        <taxon>Oceanospirillales</taxon>
        <taxon>Halomonadaceae</taxon>
        <taxon>Halomonas</taxon>
    </lineage>
</organism>
<gene>
    <name evidence="1" type="ORF">BCL64_1151</name>
</gene>
<protein>
    <recommendedName>
        <fullName evidence="3">RiboL-PSP-HEPN domain-containing protein</fullName>
    </recommendedName>
</protein>
<dbReference type="Proteomes" id="UP000239896">
    <property type="component" value="Unassembled WGS sequence"/>
</dbReference>
<accession>A0A2T0VEV6</accession>
<dbReference type="AlphaFoldDB" id="A0A2T0VEV6"/>
<evidence type="ECO:0000313" key="2">
    <source>
        <dbReference type="Proteomes" id="UP000239896"/>
    </source>
</evidence>
<name>A0A2T0VEV6_9GAMM</name>